<dbReference type="Gene3D" id="3.30.40.10">
    <property type="entry name" value="Zinc/RING finger domain, C3HC4 (zinc finger)"/>
    <property type="match status" value="1"/>
</dbReference>
<evidence type="ECO:0000256" key="4">
    <source>
        <dbReference type="PIRNR" id="PIRNR037289"/>
    </source>
</evidence>
<keyword evidence="4" id="KW-0472">Membrane</keyword>
<evidence type="ECO:0000313" key="8">
    <source>
        <dbReference type="Proteomes" id="UP001652642"/>
    </source>
</evidence>
<dbReference type="RefSeq" id="XP_020645903.2">
    <property type="nucleotide sequence ID" value="XM_020790244.2"/>
</dbReference>
<dbReference type="InterPro" id="IPR013083">
    <property type="entry name" value="Znf_RING/FYVE/PHD"/>
</dbReference>
<dbReference type="GO" id="GO:0008270">
    <property type="term" value="F:zinc ion binding"/>
    <property type="evidence" value="ECO:0007669"/>
    <property type="project" value="UniProtKB-KW"/>
</dbReference>
<dbReference type="SMART" id="SM00064">
    <property type="entry name" value="FYVE"/>
    <property type="match status" value="1"/>
</dbReference>
<dbReference type="RefSeq" id="XP_020645902.2">
    <property type="nucleotide sequence ID" value="XM_020790243.2"/>
</dbReference>
<evidence type="ECO:0000313" key="10">
    <source>
        <dbReference type="RefSeq" id="XP_020645903.2"/>
    </source>
</evidence>
<feature type="region of interest" description="Disordered" evidence="6">
    <location>
        <begin position="419"/>
        <end position="443"/>
    </location>
</feature>
<keyword evidence="3" id="KW-0862">Zinc</keyword>
<dbReference type="GO" id="GO:0005545">
    <property type="term" value="F:1-phosphatidylinositol binding"/>
    <property type="evidence" value="ECO:0007669"/>
    <property type="project" value="UniProtKB-ARBA"/>
</dbReference>
<keyword evidence="4" id="KW-0963">Cytoplasm</keyword>
<keyword evidence="8" id="KW-1185">Reference proteome</keyword>
<dbReference type="GO" id="GO:0006622">
    <property type="term" value="P:protein targeting to lysosome"/>
    <property type="evidence" value="ECO:0007669"/>
    <property type="project" value="TreeGrafter"/>
</dbReference>
<feature type="compositionally biased region" description="Polar residues" evidence="6">
    <location>
        <begin position="427"/>
        <end position="437"/>
    </location>
</feature>
<feature type="compositionally biased region" description="Basic and acidic residues" evidence="6">
    <location>
        <begin position="602"/>
        <end position="619"/>
    </location>
</feature>
<dbReference type="Gene3D" id="3.30.1360.220">
    <property type="entry name" value="Domain of unknown function (DUF3480), N-terminal subdomain"/>
    <property type="match status" value="1"/>
</dbReference>
<dbReference type="InterPro" id="IPR011011">
    <property type="entry name" value="Znf_FYVE_PHD"/>
</dbReference>
<dbReference type="CDD" id="cd15729">
    <property type="entry name" value="FYVE_endofin"/>
    <property type="match status" value="1"/>
</dbReference>
<feature type="domain" description="FYVE-type" evidence="7">
    <location>
        <begin position="727"/>
        <end position="785"/>
    </location>
</feature>
<name>A0A6J0TBX6_9SAUR</name>
<evidence type="ECO:0000256" key="3">
    <source>
        <dbReference type="ARBA" id="ARBA00022833"/>
    </source>
</evidence>
<dbReference type="Pfam" id="PF01363">
    <property type="entry name" value="FYVE"/>
    <property type="match status" value="1"/>
</dbReference>
<dbReference type="PANTHER" id="PTHR46319:SF1">
    <property type="entry name" value="ZINC FINGER FYVE DOMAIN-CONTAINING PROTEIN 16"/>
    <property type="match status" value="1"/>
</dbReference>
<dbReference type="InterPro" id="IPR000306">
    <property type="entry name" value="Znf_FYVE"/>
</dbReference>
<dbReference type="InterPro" id="IPR035438">
    <property type="entry name" value="SARA/endofin"/>
</dbReference>
<dbReference type="InterPro" id="IPR022557">
    <property type="entry name" value="SARA-like_C"/>
</dbReference>
<keyword evidence="2 5" id="KW-0863">Zinc-finger</keyword>
<keyword evidence="1 4" id="KW-0479">Metal-binding</keyword>
<evidence type="ECO:0000256" key="5">
    <source>
        <dbReference type="PROSITE-ProRule" id="PRU00091"/>
    </source>
</evidence>
<evidence type="ECO:0000313" key="9">
    <source>
        <dbReference type="RefSeq" id="XP_020645902.2"/>
    </source>
</evidence>
<feature type="region of interest" description="Disordered" evidence="6">
    <location>
        <begin position="602"/>
        <end position="636"/>
    </location>
</feature>
<dbReference type="CTD" id="9765"/>
<dbReference type="Pfam" id="PF11979">
    <property type="entry name" value="SARA_C"/>
    <property type="match status" value="1"/>
</dbReference>
<accession>A0A6J0TBX6</accession>
<dbReference type="SMART" id="SM01421">
    <property type="entry name" value="DUF3480"/>
    <property type="match status" value="1"/>
</dbReference>
<dbReference type="PANTHER" id="PTHR46319">
    <property type="entry name" value="ZINC FINGER FYVE DOMAIN-CONTAINING PROTEIN"/>
    <property type="match status" value="1"/>
</dbReference>
<comment type="subcellular location">
    <subcellularLocation>
        <location evidence="4">Cytoplasm</location>
    </subcellularLocation>
    <subcellularLocation>
        <location evidence="4">Early endosome membrane</location>
    </subcellularLocation>
</comment>
<sequence>MDSYFKAAVSDLDKLLDEFEENTDELENSKTVNTHDPKHHLLSSELDYQQPVFLGPNVQGNIRYTVSDELSLSTQTANIANFEQLNSEQNEKNVTGLDLLSMVDGSSDKSPSSCLGRCIVPVCDLISDTGNLSHPKNNSEFIQKLQLSDSQSSPSLIGFDLASVPNVASSSSADLGSQQRSDEDTLLYSITYNALEEQNKVTLETGSPEASIIDSGASQEKTEALSNNEVFEEVIGLERISALITHVTSTVPSSKDERKYEELPCEPVRNENSVESQENHQAISNEEKIASLVSSIPKICPLNESSATLPKEKNSSSSSLQTKNVLVLDKIYSTEEELCNPESSSTTFSVVSAPEASEDIQSSLSCLPLAVSICGKLVMTDDRNGKTPVGQAADVISGITVDTEKCKNDLSKEELFGIQESSEQDENLNSTSQSSLAKPSFTDSEKVGFDNIAIEPRENAAVSGSSAEDIERCSSYLLSDIGERGLIDLALEEDIIGSDILISDAELDAFLSEHCCEEKHSKPLKEDTDDGLLESDVINDSVRDSNKLNVESEHLPAEIEFENVDTSINNNCILSNLESSLGIPVEKTSQWKDLKTQNQDTVEKSEETADHVCESKASDLTKSQQMTHSGGARPKRLLNLPPPAICTEFSSPHVIVSESQVASSTVSNTSLSDAKSSPDSVVKCNDVDTQSCFKDKEDSVSPVITEPTTGVEQVITLGQKQPSWVPDSEAPNCMNCQAKFTFTKRRHHCRACGKVFCTSCCNRKCKLQYLDKEARVCVGCYEFINKAQALERMMSPTGPVPHSAISESPTIPVLQEAQASGLYPKEQRRVWFADGILPNGEVADTTKLSFGVRRSQQEPYPVESATNGTTCTAEKMPKEETCATGRTEILCCPTSVLPEEDTQPPKDESQLSCSSDCVITAVAEIPTVVEPTKHPAAVTNNENNDLPVSPLDYQVLCGIENHVSKNISLIPEDGLPPLLLARGEKDKESLVEEHPSHEEVTFLLEESNPLTFILNANLLVNVKIVSYHSERCWYFSTNGLHGLGQAEIIILLLSLPNEDGIPKEIFQLFISIYKDAMKGRFIRNLENITFTEGFLGSKEHGGFLFVTPTFQKLDDLKLPKKPFICGVLIQKQEVPWAKVFPIRLMLRLGAEYGVYPTPLTSIRHRKPLFWEIGHTLMNLLVDLRNYQYTLLTIDNLVIHMEMGRSCVKIPLKRYNDVMKIINTSNEHVISIGACFSSEADSHLVCVQNDDGVYQTQANSATGEPRKITGASFVVFNGSLKTSSGFLAKSSIVEDGIMVQITPEMMDGLRQALREKKDFRITCGKVDSEELREYVDICWVDIEEKTNVSVTSPVDGKSMEGVQSEKIVQEEYFEMDEKCIRCTEVFYLLKTSELSSHALQFAKEIALASCTAFRPHLKTLKSNGMNKIGLRVSMDTDMVEYQAGSEGQLLPQRYLNDLDSALIPVIHGGPSNATDLPLKIELIFFITESLVV</sequence>
<dbReference type="PIRSF" id="PIRSF037289">
    <property type="entry name" value="SARA/endofin"/>
    <property type="match status" value="1"/>
</dbReference>
<dbReference type="PROSITE" id="PS50178">
    <property type="entry name" value="ZF_FYVE"/>
    <property type="match status" value="1"/>
</dbReference>
<dbReference type="InterPro" id="IPR017455">
    <property type="entry name" value="Znf_FYVE-rel"/>
</dbReference>
<dbReference type="GeneID" id="110077328"/>
<keyword evidence="4" id="KW-0967">Endosome</keyword>
<dbReference type="KEGG" id="pvt:110077328"/>
<dbReference type="GO" id="GO:0031901">
    <property type="term" value="C:early endosome membrane"/>
    <property type="evidence" value="ECO:0007669"/>
    <property type="project" value="UniProtKB-SubCell"/>
</dbReference>
<evidence type="ECO:0000256" key="1">
    <source>
        <dbReference type="ARBA" id="ARBA00022723"/>
    </source>
</evidence>
<proteinExistence type="predicted"/>
<dbReference type="Gene3D" id="3.30.500.40">
    <property type="match status" value="1"/>
</dbReference>
<dbReference type="GO" id="GO:0016197">
    <property type="term" value="P:endosomal transport"/>
    <property type="evidence" value="ECO:0007669"/>
    <property type="project" value="TreeGrafter"/>
</dbReference>
<reference evidence="8 9" key="1">
    <citation type="submission" date="2025-05" db="UniProtKB">
        <authorList>
            <consortium name="RefSeq"/>
        </authorList>
    </citation>
    <scope>NUCLEOTIDE SEQUENCE [LARGE SCALE GENOMIC DNA]</scope>
</reference>
<gene>
    <name evidence="9 10" type="primary">ZFYVE16</name>
</gene>
<organism evidence="8 9">
    <name type="scientific">Pogona vitticeps</name>
    <name type="common">central bearded dragon</name>
    <dbReference type="NCBI Taxonomy" id="103695"/>
    <lineage>
        <taxon>Eukaryota</taxon>
        <taxon>Metazoa</taxon>
        <taxon>Chordata</taxon>
        <taxon>Craniata</taxon>
        <taxon>Vertebrata</taxon>
        <taxon>Euteleostomi</taxon>
        <taxon>Lepidosauria</taxon>
        <taxon>Squamata</taxon>
        <taxon>Bifurcata</taxon>
        <taxon>Unidentata</taxon>
        <taxon>Episquamata</taxon>
        <taxon>Toxicofera</taxon>
        <taxon>Iguania</taxon>
        <taxon>Acrodonta</taxon>
        <taxon>Agamidae</taxon>
        <taxon>Amphibolurinae</taxon>
        <taxon>Pogona</taxon>
    </lineage>
</organism>
<dbReference type="Proteomes" id="UP001652642">
    <property type="component" value="Chromosome 2"/>
</dbReference>
<dbReference type="GO" id="GO:0005829">
    <property type="term" value="C:cytosol"/>
    <property type="evidence" value="ECO:0007669"/>
    <property type="project" value="UniProtKB-UniRule"/>
</dbReference>
<protein>
    <recommendedName>
        <fullName evidence="4">Zinc finger FYVE domain-containing protein</fullName>
    </recommendedName>
</protein>
<evidence type="ECO:0000256" key="2">
    <source>
        <dbReference type="ARBA" id="ARBA00022771"/>
    </source>
</evidence>
<evidence type="ECO:0000256" key="6">
    <source>
        <dbReference type="SAM" id="MobiDB-lite"/>
    </source>
</evidence>
<evidence type="ECO:0000259" key="7">
    <source>
        <dbReference type="PROSITE" id="PS50178"/>
    </source>
</evidence>
<dbReference type="OrthoDB" id="5872154at2759"/>
<dbReference type="SUPFAM" id="SSF57903">
    <property type="entry name" value="FYVE/PHD zinc finger"/>
    <property type="match status" value="1"/>
</dbReference>